<accession>A0A0C9V842</accession>
<dbReference type="HOGENOM" id="CLU_1971879_0_0_1"/>
<name>A0A0C9V842_SPHS4</name>
<gene>
    <name evidence="1" type="ORF">M422DRAFT_264560</name>
</gene>
<sequence length="127" mass="14441">MSTYNTINQEAQVPFVPVRDGRHLQLATTHHYPSCSLEDLSEEELSVSMDPISQEVLRPIIQSEAANNTLKVAIAHREYADVTSFVLGQLHRFQTVLAQVQILRAAHYERLQEEDCMAGGIFGREFW</sequence>
<reference evidence="1 2" key="1">
    <citation type="submission" date="2014-06" db="EMBL/GenBank/DDBJ databases">
        <title>Evolutionary Origins and Diversification of the Mycorrhizal Mutualists.</title>
        <authorList>
            <consortium name="DOE Joint Genome Institute"/>
            <consortium name="Mycorrhizal Genomics Consortium"/>
            <person name="Kohler A."/>
            <person name="Kuo A."/>
            <person name="Nagy L.G."/>
            <person name="Floudas D."/>
            <person name="Copeland A."/>
            <person name="Barry K.W."/>
            <person name="Cichocki N."/>
            <person name="Veneault-Fourrey C."/>
            <person name="LaButti K."/>
            <person name="Lindquist E.A."/>
            <person name="Lipzen A."/>
            <person name="Lundell T."/>
            <person name="Morin E."/>
            <person name="Murat C."/>
            <person name="Riley R."/>
            <person name="Ohm R."/>
            <person name="Sun H."/>
            <person name="Tunlid A."/>
            <person name="Henrissat B."/>
            <person name="Grigoriev I.V."/>
            <person name="Hibbett D.S."/>
            <person name="Martin F."/>
        </authorList>
    </citation>
    <scope>NUCLEOTIDE SEQUENCE [LARGE SCALE GENOMIC DNA]</scope>
    <source>
        <strain evidence="1 2">SS14</strain>
    </source>
</reference>
<dbReference type="AlphaFoldDB" id="A0A0C9V842"/>
<protein>
    <submittedName>
        <fullName evidence="1">Uncharacterized protein</fullName>
    </submittedName>
</protein>
<dbReference type="EMBL" id="KN837212">
    <property type="protein sequence ID" value="KIJ33456.1"/>
    <property type="molecule type" value="Genomic_DNA"/>
</dbReference>
<organism evidence="1 2">
    <name type="scientific">Sphaerobolus stellatus (strain SS14)</name>
    <dbReference type="NCBI Taxonomy" id="990650"/>
    <lineage>
        <taxon>Eukaryota</taxon>
        <taxon>Fungi</taxon>
        <taxon>Dikarya</taxon>
        <taxon>Basidiomycota</taxon>
        <taxon>Agaricomycotina</taxon>
        <taxon>Agaricomycetes</taxon>
        <taxon>Phallomycetidae</taxon>
        <taxon>Geastrales</taxon>
        <taxon>Sphaerobolaceae</taxon>
        <taxon>Sphaerobolus</taxon>
    </lineage>
</organism>
<evidence type="ECO:0000313" key="1">
    <source>
        <dbReference type="EMBL" id="KIJ33456.1"/>
    </source>
</evidence>
<evidence type="ECO:0000313" key="2">
    <source>
        <dbReference type="Proteomes" id="UP000054279"/>
    </source>
</evidence>
<keyword evidence="2" id="KW-1185">Reference proteome</keyword>
<dbReference type="Proteomes" id="UP000054279">
    <property type="component" value="Unassembled WGS sequence"/>
</dbReference>
<proteinExistence type="predicted"/>